<evidence type="ECO:0000313" key="3">
    <source>
        <dbReference type="Proteomes" id="UP001596122"/>
    </source>
</evidence>
<evidence type="ECO:0000313" key="2">
    <source>
        <dbReference type="EMBL" id="MFC5381194.1"/>
    </source>
</evidence>
<gene>
    <name evidence="2" type="ORF">ACFPJ6_10355</name>
</gene>
<dbReference type="GO" id="GO:0016787">
    <property type="term" value="F:hydrolase activity"/>
    <property type="evidence" value="ECO:0007669"/>
    <property type="project" value="UniProtKB-KW"/>
</dbReference>
<comment type="caution">
    <text evidence="2">The sequence shown here is derived from an EMBL/GenBank/DDBJ whole genome shotgun (WGS) entry which is preliminary data.</text>
</comment>
<dbReference type="EMBL" id="JBHSLD010000009">
    <property type="protein sequence ID" value="MFC5381194.1"/>
    <property type="molecule type" value="Genomic_DNA"/>
</dbReference>
<organism evidence="2 3">
    <name type="scientific">Aquipuribacter nitratireducens</name>
    <dbReference type="NCBI Taxonomy" id="650104"/>
    <lineage>
        <taxon>Bacteria</taxon>
        <taxon>Bacillati</taxon>
        <taxon>Actinomycetota</taxon>
        <taxon>Actinomycetes</taxon>
        <taxon>Micrococcales</taxon>
        <taxon>Intrasporangiaceae</taxon>
        <taxon>Aquipuribacter</taxon>
    </lineage>
</organism>
<protein>
    <submittedName>
        <fullName evidence="2">Alpha/beta fold hydrolase</fullName>
    </submittedName>
</protein>
<sequence>MLRVQRHGSGEPLVLVHGLGATSDCWRPVLEPLARHREVVTLDLPGFGDSPPLPGPFALATLVDAVEATLAAEDLLGADLVGSSMGGEVVLELLRRGHGGHVVALAPSGYWGALGRAWFVLVAWTATVLVHVLRGLVPHLVALGAARALLLRPLSPRPVALPRDVVVDGSRRFGRTASFLPGLRWIASRRPAVTVPAGAVAGRRVTLGWGRRDGLCLPQQAARAAAAVPGATVRWFERSGHLPPWDEPAATVRVLLEATGGALAPDPAPAVARSSTTGQ</sequence>
<reference evidence="3" key="1">
    <citation type="journal article" date="2019" name="Int. J. Syst. Evol. Microbiol.">
        <title>The Global Catalogue of Microorganisms (GCM) 10K type strain sequencing project: providing services to taxonomists for standard genome sequencing and annotation.</title>
        <authorList>
            <consortium name="The Broad Institute Genomics Platform"/>
            <consortium name="The Broad Institute Genome Sequencing Center for Infectious Disease"/>
            <person name="Wu L."/>
            <person name="Ma J."/>
        </authorList>
    </citation>
    <scope>NUCLEOTIDE SEQUENCE [LARGE SCALE GENOMIC DNA]</scope>
    <source>
        <strain evidence="3">CCUG 43114</strain>
    </source>
</reference>
<accession>A0ABW0GNE4</accession>
<proteinExistence type="predicted"/>
<dbReference type="PANTHER" id="PTHR43798:SF33">
    <property type="entry name" value="HYDROLASE, PUTATIVE (AFU_ORTHOLOGUE AFUA_2G14860)-RELATED"/>
    <property type="match status" value="1"/>
</dbReference>
<dbReference type="Proteomes" id="UP001596122">
    <property type="component" value="Unassembled WGS sequence"/>
</dbReference>
<dbReference type="PANTHER" id="PTHR43798">
    <property type="entry name" value="MONOACYLGLYCEROL LIPASE"/>
    <property type="match status" value="1"/>
</dbReference>
<dbReference type="InterPro" id="IPR050266">
    <property type="entry name" value="AB_hydrolase_sf"/>
</dbReference>
<evidence type="ECO:0000259" key="1">
    <source>
        <dbReference type="Pfam" id="PF12697"/>
    </source>
</evidence>
<dbReference type="RefSeq" id="WP_340270619.1">
    <property type="nucleotide sequence ID" value="NZ_JBBEOG010000007.1"/>
</dbReference>
<dbReference type="PRINTS" id="PR00111">
    <property type="entry name" value="ABHYDROLASE"/>
</dbReference>
<dbReference type="InterPro" id="IPR000073">
    <property type="entry name" value="AB_hydrolase_1"/>
</dbReference>
<keyword evidence="3" id="KW-1185">Reference proteome</keyword>
<dbReference type="Gene3D" id="3.40.50.1820">
    <property type="entry name" value="alpha/beta hydrolase"/>
    <property type="match status" value="1"/>
</dbReference>
<dbReference type="SUPFAM" id="SSF53474">
    <property type="entry name" value="alpha/beta-Hydrolases"/>
    <property type="match status" value="1"/>
</dbReference>
<feature type="domain" description="AB hydrolase-1" evidence="1">
    <location>
        <begin position="13"/>
        <end position="253"/>
    </location>
</feature>
<dbReference type="InterPro" id="IPR029058">
    <property type="entry name" value="AB_hydrolase_fold"/>
</dbReference>
<dbReference type="Pfam" id="PF12697">
    <property type="entry name" value="Abhydrolase_6"/>
    <property type="match status" value="1"/>
</dbReference>
<name>A0ABW0GNE4_9MICO</name>
<keyword evidence="2" id="KW-0378">Hydrolase</keyword>